<dbReference type="STRING" id="644295.Metev_1236"/>
<feature type="transmembrane region" description="Helical" evidence="6">
    <location>
        <begin position="361"/>
        <end position="380"/>
    </location>
</feature>
<dbReference type="GO" id="GO:0005886">
    <property type="term" value="C:plasma membrane"/>
    <property type="evidence" value="ECO:0007669"/>
    <property type="project" value="UniProtKB-SubCell"/>
</dbReference>
<accession>D7E7N4</accession>
<keyword evidence="8" id="KW-1185">Reference proteome</keyword>
<feature type="transmembrane region" description="Helical" evidence="6">
    <location>
        <begin position="329"/>
        <end position="349"/>
    </location>
</feature>
<dbReference type="PANTHER" id="PTHR30250">
    <property type="entry name" value="PST FAMILY PREDICTED COLANIC ACID TRANSPORTER"/>
    <property type="match status" value="1"/>
</dbReference>
<evidence type="ECO:0000256" key="5">
    <source>
        <dbReference type="ARBA" id="ARBA00023136"/>
    </source>
</evidence>
<feature type="transmembrane region" description="Helical" evidence="6">
    <location>
        <begin position="83"/>
        <end position="105"/>
    </location>
</feature>
<feature type="transmembrane region" description="Helical" evidence="6">
    <location>
        <begin position="43"/>
        <end position="62"/>
    </location>
</feature>
<organism evidence="7 8">
    <name type="scientific">Methanohalobium evestigatum (strain ATCC BAA-1072 / DSM 3721 / NBRC 107634 / OCM 161 / Z-7303)</name>
    <dbReference type="NCBI Taxonomy" id="644295"/>
    <lineage>
        <taxon>Archaea</taxon>
        <taxon>Methanobacteriati</taxon>
        <taxon>Methanobacteriota</taxon>
        <taxon>Stenosarchaea group</taxon>
        <taxon>Methanomicrobia</taxon>
        <taxon>Methanosarcinales</taxon>
        <taxon>Methanosarcinaceae</taxon>
        <taxon>Methanohalobium</taxon>
    </lineage>
</organism>
<dbReference type="GeneID" id="9346869"/>
<comment type="subcellular location">
    <subcellularLocation>
        <location evidence="1">Cell membrane</location>
        <topology evidence="1">Multi-pass membrane protein</topology>
    </subcellularLocation>
</comment>
<protein>
    <submittedName>
        <fullName evidence="7">Polysaccharide biosynthesis protein</fullName>
    </submittedName>
</protein>
<feature type="transmembrane region" description="Helical" evidence="6">
    <location>
        <begin position="117"/>
        <end position="137"/>
    </location>
</feature>
<reference evidence="7 8" key="1">
    <citation type="submission" date="2010-06" db="EMBL/GenBank/DDBJ databases">
        <title>Complete sequence chromosome of Methanohalobium evestigatum Z-7303.</title>
        <authorList>
            <consortium name="US DOE Joint Genome Institute"/>
            <person name="Lucas S."/>
            <person name="Copeland A."/>
            <person name="Lapidus A."/>
            <person name="Cheng J.-F."/>
            <person name="Bruce D."/>
            <person name="Goodwin L."/>
            <person name="Pitluck S."/>
            <person name="Saunders E."/>
            <person name="Detter J.C."/>
            <person name="Han C."/>
            <person name="Tapia R."/>
            <person name="Land M."/>
            <person name="Hauser L."/>
            <person name="Kyrpides N."/>
            <person name="Mikhailova N."/>
            <person name="Sieprawska-Lupa M."/>
            <person name="Whitman W.B."/>
            <person name="Anderson I."/>
            <person name="Woyke T."/>
        </authorList>
    </citation>
    <scope>NUCLEOTIDE SEQUENCE [LARGE SCALE GENOMIC DNA]</scope>
    <source>
        <strain evidence="8">ATCC BAA-1072 / DSM 3721 / NBRC 107634 / OCM 161 / Z-7303</strain>
    </source>
</reference>
<name>D7E7N4_METEZ</name>
<keyword evidence="5 6" id="KW-0472">Membrane</keyword>
<evidence type="ECO:0000256" key="4">
    <source>
        <dbReference type="ARBA" id="ARBA00022989"/>
    </source>
</evidence>
<evidence type="ECO:0000256" key="2">
    <source>
        <dbReference type="ARBA" id="ARBA00022475"/>
    </source>
</evidence>
<dbReference type="EMBL" id="CP002069">
    <property type="protein sequence ID" value="ADI74107.1"/>
    <property type="molecule type" value="Genomic_DNA"/>
</dbReference>
<dbReference type="AlphaFoldDB" id="D7E7N4"/>
<keyword evidence="4 6" id="KW-1133">Transmembrane helix</keyword>
<feature type="transmembrane region" description="Helical" evidence="6">
    <location>
        <begin position="185"/>
        <end position="202"/>
    </location>
</feature>
<feature type="transmembrane region" description="Helical" evidence="6">
    <location>
        <begin position="297"/>
        <end position="317"/>
    </location>
</feature>
<dbReference type="KEGG" id="mev:Metev_1236"/>
<feature type="transmembrane region" description="Helical" evidence="6">
    <location>
        <begin position="386"/>
        <end position="408"/>
    </location>
</feature>
<dbReference type="PANTHER" id="PTHR30250:SF11">
    <property type="entry name" value="O-ANTIGEN TRANSPORTER-RELATED"/>
    <property type="match status" value="1"/>
</dbReference>
<keyword evidence="3 6" id="KW-0812">Transmembrane</keyword>
<sequence length="480" mass="53121">MREYKLFAQRIILVGLTRFVNNFKGVILLPVLTKNLPIQDYGIWAQVMVTIGIVPGIMSLGLPGAMARFMPSVKVKEKFQDMFYSFLSVAAVTGMFAAFLIYLASGPIADLLFDGNAFIVKLLSIVVFFETIEKVLFNYFRATEQIKKDSILRFSKNFLMVVLVSIFVLQGGGLLGAIAGLLAKSVVVFLMAFVIIVSQLGFKLPKFGGLKGYLKYGIPLVPSRMSSWIVRSSDRYVIGGYLGTSAVGYYSPGYTLGNIVQMFVAPLNFILPMVLSRHYDGDNLDEVKKYLGYSLKYFLAVAIPAVFGLSLLSKPMLVILSTPEIAEQSYIITPFVALSALLFGVFAVFNKVAMLVKKTQVIGIIWLIAAVLNLGLNLILVPYIGIIAAATTTLLSFIVVLAFMAYYSLRFFQFDMNFRFIVKSLVASLLMSGIILMWSPTGVLSTLAIIGVCAVSYFAVLVLLKGFRREEIEFFKSFIR</sequence>
<keyword evidence="2" id="KW-1003">Cell membrane</keyword>
<dbReference type="Proteomes" id="UP000000391">
    <property type="component" value="Chromosome"/>
</dbReference>
<gene>
    <name evidence="7" type="ordered locus">Metev_1236</name>
</gene>
<dbReference type="HOGENOM" id="CLU_022017_7_3_2"/>
<feature type="transmembrane region" description="Helical" evidence="6">
    <location>
        <begin position="12"/>
        <end position="31"/>
    </location>
</feature>
<dbReference type="Pfam" id="PF13440">
    <property type="entry name" value="Polysacc_synt_3"/>
    <property type="match status" value="1"/>
</dbReference>
<dbReference type="OrthoDB" id="112053at2157"/>
<evidence type="ECO:0000256" key="6">
    <source>
        <dbReference type="SAM" id="Phobius"/>
    </source>
</evidence>
<evidence type="ECO:0000256" key="3">
    <source>
        <dbReference type="ARBA" id="ARBA00022692"/>
    </source>
</evidence>
<proteinExistence type="predicted"/>
<dbReference type="InterPro" id="IPR050833">
    <property type="entry name" value="Poly_Biosynth_Transport"/>
</dbReference>
<feature type="transmembrane region" description="Helical" evidence="6">
    <location>
        <begin position="420"/>
        <end position="438"/>
    </location>
</feature>
<dbReference type="RefSeq" id="WP_013194673.1">
    <property type="nucleotide sequence ID" value="NC_014253.1"/>
</dbReference>
<evidence type="ECO:0000313" key="7">
    <source>
        <dbReference type="EMBL" id="ADI74107.1"/>
    </source>
</evidence>
<evidence type="ECO:0000313" key="8">
    <source>
        <dbReference type="Proteomes" id="UP000000391"/>
    </source>
</evidence>
<feature type="transmembrane region" description="Helical" evidence="6">
    <location>
        <begin position="444"/>
        <end position="464"/>
    </location>
</feature>
<feature type="transmembrane region" description="Helical" evidence="6">
    <location>
        <begin position="158"/>
        <end position="179"/>
    </location>
</feature>
<evidence type="ECO:0000256" key="1">
    <source>
        <dbReference type="ARBA" id="ARBA00004651"/>
    </source>
</evidence>